<name>A0A162FA47_9FLAO</name>
<evidence type="ECO:0000256" key="1">
    <source>
        <dbReference type="SAM" id="Coils"/>
    </source>
</evidence>
<evidence type="ECO:0000256" key="2">
    <source>
        <dbReference type="SAM" id="SignalP"/>
    </source>
</evidence>
<accession>A0A162FA47</accession>
<protein>
    <recommendedName>
        <fullName evidence="5">BZIP transcription factor</fullName>
    </recommendedName>
</protein>
<dbReference type="Proteomes" id="UP000076715">
    <property type="component" value="Unassembled WGS sequence"/>
</dbReference>
<dbReference type="EMBL" id="LQRT01000015">
    <property type="protein sequence ID" value="KZS40176.1"/>
    <property type="molecule type" value="Genomic_DNA"/>
</dbReference>
<evidence type="ECO:0000313" key="4">
    <source>
        <dbReference type="Proteomes" id="UP000076715"/>
    </source>
</evidence>
<feature type="chain" id="PRO_5007834765" description="BZIP transcription factor" evidence="2">
    <location>
        <begin position="20"/>
        <end position="341"/>
    </location>
</feature>
<comment type="caution">
    <text evidence="3">The sequence shown here is derived from an EMBL/GenBank/DDBJ whole genome shotgun (WGS) entry which is preliminary data.</text>
</comment>
<feature type="signal peptide" evidence="2">
    <location>
        <begin position="1"/>
        <end position="19"/>
    </location>
</feature>
<reference evidence="3 4" key="1">
    <citation type="submission" date="2016-01" db="EMBL/GenBank/DDBJ databases">
        <title>The draft genome sequence of Aquimarina sp. RZW4-3-2.</title>
        <authorList>
            <person name="Wang Y."/>
        </authorList>
    </citation>
    <scope>NUCLEOTIDE SEQUENCE [LARGE SCALE GENOMIC DNA]</scope>
    <source>
        <strain evidence="3 4">RZW4-3-2</strain>
    </source>
</reference>
<dbReference type="STRING" id="1642818.AWE51_25080"/>
<feature type="coiled-coil region" evidence="1">
    <location>
        <begin position="313"/>
        <end position="340"/>
    </location>
</feature>
<dbReference type="RefSeq" id="WP_066314793.1">
    <property type="nucleotide sequence ID" value="NZ_LQRT01000015.1"/>
</dbReference>
<organism evidence="3 4">
    <name type="scientific">Aquimarina aggregata</name>
    <dbReference type="NCBI Taxonomy" id="1642818"/>
    <lineage>
        <taxon>Bacteria</taxon>
        <taxon>Pseudomonadati</taxon>
        <taxon>Bacteroidota</taxon>
        <taxon>Flavobacteriia</taxon>
        <taxon>Flavobacteriales</taxon>
        <taxon>Flavobacteriaceae</taxon>
        <taxon>Aquimarina</taxon>
    </lineage>
</organism>
<evidence type="ECO:0000313" key="3">
    <source>
        <dbReference type="EMBL" id="KZS40176.1"/>
    </source>
</evidence>
<dbReference type="AlphaFoldDB" id="A0A162FA47"/>
<dbReference type="OrthoDB" id="9808753at2"/>
<keyword evidence="2" id="KW-0732">Signal</keyword>
<gene>
    <name evidence="3" type="ORF">AWE51_25080</name>
</gene>
<sequence length="341" mass="36963">MKKIILSIVTLLSAIGLHAQHNYDNQNTIYSLNGNVGVRITSPGATLDVPRGNAGGGTAMFRGTNRISHFNFSTNEDTYIRGGKVNSNVFLNDNGGNVGVRNTNPQATIDVSRGNAGGGTAMFRGTNRTSHFSYSIDEHTYIRGGKLNSNVFLNDNGGNVGIRNTSPIATLDVSRGNAGGGTAMFRGTNRTSHFSYSTDEHTYIRGGKSNSSVFLNDNGGNVGIGTTNTRGYKLAVNGKIRAKEIVVEASPWPDFVFKSNYNLLPLKEVAKHIKTKGHLPNIPTENEVHQNGISLGTMNAKLLQKIEELTLYTIQQEDQLNSLQEALKTVQAELKDLKKQH</sequence>
<keyword evidence="4" id="KW-1185">Reference proteome</keyword>
<proteinExistence type="predicted"/>
<evidence type="ECO:0008006" key="5">
    <source>
        <dbReference type="Google" id="ProtNLM"/>
    </source>
</evidence>
<keyword evidence="1" id="KW-0175">Coiled coil</keyword>